<dbReference type="EMBL" id="JAWLUM010000011">
    <property type="protein sequence ID" value="MDV7137167.1"/>
    <property type="molecule type" value="Genomic_DNA"/>
</dbReference>
<evidence type="ECO:0000313" key="3">
    <source>
        <dbReference type="Proteomes" id="UP001185792"/>
    </source>
</evidence>
<organism evidence="2 3">
    <name type="scientific">Williamsia marianensis</name>
    <dbReference type="NCBI Taxonomy" id="85044"/>
    <lineage>
        <taxon>Bacteria</taxon>
        <taxon>Bacillati</taxon>
        <taxon>Actinomycetota</taxon>
        <taxon>Actinomycetes</taxon>
        <taxon>Mycobacteriales</taxon>
        <taxon>Nocardiaceae</taxon>
        <taxon>Williamsia</taxon>
    </lineage>
</organism>
<feature type="transmembrane region" description="Helical" evidence="1">
    <location>
        <begin position="6"/>
        <end position="26"/>
    </location>
</feature>
<dbReference type="RefSeq" id="WP_317715016.1">
    <property type="nucleotide sequence ID" value="NZ_JAWLUM010000011.1"/>
</dbReference>
<proteinExistence type="predicted"/>
<evidence type="ECO:0008006" key="4">
    <source>
        <dbReference type="Google" id="ProtNLM"/>
    </source>
</evidence>
<keyword evidence="1" id="KW-1133">Transmembrane helix</keyword>
<feature type="transmembrane region" description="Helical" evidence="1">
    <location>
        <begin position="73"/>
        <end position="97"/>
    </location>
</feature>
<keyword evidence="1" id="KW-0472">Membrane</keyword>
<keyword evidence="3" id="KW-1185">Reference proteome</keyword>
<evidence type="ECO:0000313" key="2">
    <source>
        <dbReference type="EMBL" id="MDV7137167.1"/>
    </source>
</evidence>
<reference evidence="2 3" key="1">
    <citation type="submission" date="2023-10" db="EMBL/GenBank/DDBJ databases">
        <title>Development of a sustainable strategy for remediation of hydrocarbon-contaminated territories based on the waste exchange concept.</title>
        <authorList>
            <person name="Krivoruchko A."/>
        </authorList>
    </citation>
    <scope>NUCLEOTIDE SEQUENCE [LARGE SCALE GENOMIC DNA]</scope>
    <source>
        <strain evidence="2 3">IEGM 1236</strain>
    </source>
</reference>
<feature type="transmembrane region" description="Helical" evidence="1">
    <location>
        <begin position="38"/>
        <end position="61"/>
    </location>
</feature>
<accession>A0ABU4F0Y1</accession>
<comment type="caution">
    <text evidence="2">The sequence shown here is derived from an EMBL/GenBank/DDBJ whole genome shotgun (WGS) entry which is preliminary data.</text>
</comment>
<dbReference type="Proteomes" id="UP001185792">
    <property type="component" value="Unassembled WGS sequence"/>
</dbReference>
<sequence>MSLLFSQFVLCAVLAGGAVAGLLALATTMTRRDAASRAFAFGLGAIVGLIGGVLALSSWFITGAAGEPLPFAAWLLVGALASTTAINITGWLLTTLITRDRTATPRTPTATGNELPGGN</sequence>
<keyword evidence="1" id="KW-0812">Transmembrane</keyword>
<protein>
    <recommendedName>
        <fullName evidence="4">Integral membrane protein</fullName>
    </recommendedName>
</protein>
<name>A0ABU4F0Y1_WILMA</name>
<evidence type="ECO:0000256" key="1">
    <source>
        <dbReference type="SAM" id="Phobius"/>
    </source>
</evidence>
<gene>
    <name evidence="2" type="ORF">R4198_26045</name>
</gene>